<protein>
    <recommendedName>
        <fullName evidence="8">Glutathione synthetase</fullName>
    </recommendedName>
</protein>
<dbReference type="AlphaFoldDB" id="A0A1B1AJA5"/>
<keyword evidence="2 5" id="KW-0812">Transmembrane</keyword>
<gene>
    <name evidence="6" type="ORF">ATE48_12270</name>
</gene>
<comment type="subcellular location">
    <subcellularLocation>
        <location evidence="1">Membrane</location>
        <topology evidence="1">Multi-pass membrane protein</topology>
    </subcellularLocation>
</comment>
<feature type="transmembrane region" description="Helical" evidence="5">
    <location>
        <begin position="64"/>
        <end position="83"/>
    </location>
</feature>
<dbReference type="RefSeq" id="WP_066771924.1">
    <property type="nucleotide sequence ID" value="NZ_CP013244.1"/>
</dbReference>
<evidence type="ECO:0000256" key="1">
    <source>
        <dbReference type="ARBA" id="ARBA00004141"/>
    </source>
</evidence>
<evidence type="ECO:0000256" key="2">
    <source>
        <dbReference type="ARBA" id="ARBA00022692"/>
    </source>
</evidence>
<evidence type="ECO:0000313" key="6">
    <source>
        <dbReference type="EMBL" id="ANP46637.1"/>
    </source>
</evidence>
<name>A0A1B1AJA5_9PROT</name>
<evidence type="ECO:0000313" key="7">
    <source>
        <dbReference type="Proteomes" id="UP000092498"/>
    </source>
</evidence>
<dbReference type="KEGG" id="cbot:ATE48_12270"/>
<dbReference type="OrthoDB" id="9814012at2"/>
<dbReference type="Proteomes" id="UP000092498">
    <property type="component" value="Chromosome"/>
</dbReference>
<feature type="transmembrane region" description="Helical" evidence="5">
    <location>
        <begin position="38"/>
        <end position="58"/>
    </location>
</feature>
<keyword evidence="4 5" id="KW-0472">Membrane</keyword>
<evidence type="ECO:0000256" key="3">
    <source>
        <dbReference type="ARBA" id="ARBA00022989"/>
    </source>
</evidence>
<organism evidence="6 7">
    <name type="scientific">Candidatus Viadribacter manganicus</name>
    <dbReference type="NCBI Taxonomy" id="1759059"/>
    <lineage>
        <taxon>Bacteria</taxon>
        <taxon>Pseudomonadati</taxon>
        <taxon>Pseudomonadota</taxon>
        <taxon>Alphaproteobacteria</taxon>
        <taxon>Hyphomonadales</taxon>
        <taxon>Hyphomonadaceae</taxon>
        <taxon>Candidatus Viadribacter</taxon>
    </lineage>
</organism>
<feature type="transmembrane region" description="Helical" evidence="5">
    <location>
        <begin position="6"/>
        <end position="26"/>
    </location>
</feature>
<dbReference type="InterPro" id="IPR006603">
    <property type="entry name" value="PQ-loop_rpt"/>
</dbReference>
<keyword evidence="7" id="KW-1185">Reference proteome</keyword>
<accession>A0A1B1AJA5</accession>
<dbReference type="Pfam" id="PF04193">
    <property type="entry name" value="PQ-loop"/>
    <property type="match status" value="1"/>
</dbReference>
<evidence type="ECO:0008006" key="8">
    <source>
        <dbReference type="Google" id="ProtNLM"/>
    </source>
</evidence>
<keyword evidence="3 5" id="KW-1133">Transmembrane helix</keyword>
<dbReference type="InParanoid" id="A0A1B1AJA5"/>
<sequence>MQIDLAEALGLVAGFVGAFAFAPQAFKILRDGDASGVSALTYMMVFAGAVLWGSYGVMRGAPSIMLWNAVAAGLAAMVLILKFRRLSR</sequence>
<dbReference type="Gene3D" id="1.20.1280.290">
    <property type="match status" value="1"/>
</dbReference>
<reference evidence="6 7" key="1">
    <citation type="submission" date="2015-11" db="EMBL/GenBank/DDBJ databases">
        <title>Whole-Genome Sequence of Candidatus Oderbacter manganicum from the National Park Lower Oder Valley, Germany.</title>
        <authorList>
            <person name="Braun B."/>
            <person name="Liere K."/>
            <person name="Szewzyk U."/>
        </authorList>
    </citation>
    <scope>NUCLEOTIDE SEQUENCE [LARGE SCALE GENOMIC DNA]</scope>
    <source>
        <strain evidence="6 7">OTSz_A_272</strain>
    </source>
</reference>
<dbReference type="GO" id="GO:0016020">
    <property type="term" value="C:membrane"/>
    <property type="evidence" value="ECO:0007669"/>
    <property type="project" value="UniProtKB-SubCell"/>
</dbReference>
<evidence type="ECO:0000256" key="4">
    <source>
        <dbReference type="ARBA" id="ARBA00023136"/>
    </source>
</evidence>
<evidence type="ECO:0000256" key="5">
    <source>
        <dbReference type="SAM" id="Phobius"/>
    </source>
</evidence>
<proteinExistence type="predicted"/>
<dbReference type="STRING" id="1759059.ATE48_12270"/>
<dbReference type="EMBL" id="CP013244">
    <property type="protein sequence ID" value="ANP46637.1"/>
    <property type="molecule type" value="Genomic_DNA"/>
</dbReference>